<evidence type="ECO:0000313" key="2">
    <source>
        <dbReference type="Proteomes" id="UP001140979"/>
    </source>
</evidence>
<comment type="caution">
    <text evidence="1">The sequence shown here is derived from an EMBL/GenBank/DDBJ whole genome shotgun (WGS) entry which is preliminary data.</text>
</comment>
<organism evidence="1 2">
    <name type="scientific">Vibrio aestuarianus</name>
    <dbReference type="NCBI Taxonomy" id="28171"/>
    <lineage>
        <taxon>Bacteria</taxon>
        <taxon>Pseudomonadati</taxon>
        <taxon>Pseudomonadota</taxon>
        <taxon>Gammaproteobacteria</taxon>
        <taxon>Vibrionales</taxon>
        <taxon>Vibrionaceae</taxon>
        <taxon>Vibrio</taxon>
    </lineage>
</organism>
<dbReference type="Proteomes" id="UP001140979">
    <property type="component" value="Unassembled WGS sequence"/>
</dbReference>
<dbReference type="EMBL" id="JAKNBA010000004">
    <property type="protein sequence ID" value="MDE1241359.1"/>
    <property type="molecule type" value="Genomic_DNA"/>
</dbReference>
<evidence type="ECO:0000313" key="1">
    <source>
        <dbReference type="EMBL" id="MDE1241359.1"/>
    </source>
</evidence>
<reference evidence="1" key="1">
    <citation type="submission" date="2022-02" db="EMBL/GenBank/DDBJ databases">
        <title>Emergence and expansion in Europe of a Vibrio aestuarianus clonal complex pathogenic for oysters.</title>
        <authorList>
            <person name="Mesnil A."/>
            <person name="Travers M.-A."/>
        </authorList>
    </citation>
    <scope>NUCLEOTIDE SEQUENCE</scope>
    <source>
        <strain evidence="1">19_064_11T1</strain>
    </source>
</reference>
<name>A0A9X4ESA4_9VIBR</name>
<protein>
    <submittedName>
        <fullName evidence="1">Arginase</fullName>
    </submittedName>
</protein>
<accession>A0A9X4ESA4</accession>
<gene>
    <name evidence="1" type="ORF">L9W94_04185</name>
</gene>
<dbReference type="AlphaFoldDB" id="A0A9X4ESA4"/>
<dbReference type="RefSeq" id="WP_274671986.1">
    <property type="nucleotide sequence ID" value="NZ_JAKNAM010000007.1"/>
</dbReference>
<sequence length="278" mass="31677">MLSLFKRYRMARTPNQHVHPFTFMTLCERVKPMSQVEFEFAQQSLEFSSDWLYQHQANGCYSDAGHMVVQNKNAAGFQDSLYQHLAARSLPVVLSNCHETLLNALPVMALDDQEVGLINIGHRFDLKQTLDLQLGSVFHFTLTRYSNTRLFCLGIDETLQANQVVEYAEDLGVNWLTLSECSFRFRNNLKAQLASYIEHCDQLIISIDLASLVSTMGVDENHALDNQMVLRTLRQCVLSGKVKLIQLVGAKDKLIYSRQTKEIFDELFALSPEITHVA</sequence>
<dbReference type="SUPFAM" id="SSF52768">
    <property type="entry name" value="Arginase/deacetylase"/>
    <property type="match status" value="1"/>
</dbReference>
<dbReference type="Gene3D" id="3.40.800.10">
    <property type="entry name" value="Ureohydrolase domain"/>
    <property type="match status" value="1"/>
</dbReference>
<proteinExistence type="predicted"/>
<dbReference type="InterPro" id="IPR023696">
    <property type="entry name" value="Ureohydrolase_dom_sf"/>
</dbReference>